<accession>A0A9P5UEC5</accession>
<evidence type="ECO:0000259" key="3">
    <source>
        <dbReference type="SMART" id="SM00338"/>
    </source>
</evidence>
<feature type="region of interest" description="Disordered" evidence="2">
    <location>
        <begin position="77"/>
        <end position="182"/>
    </location>
</feature>
<proteinExistence type="predicted"/>
<feature type="compositionally biased region" description="Polar residues" evidence="2">
    <location>
        <begin position="127"/>
        <end position="139"/>
    </location>
</feature>
<evidence type="ECO:0000313" key="4">
    <source>
        <dbReference type="EMBL" id="KAF9076082.1"/>
    </source>
</evidence>
<evidence type="ECO:0000256" key="2">
    <source>
        <dbReference type="SAM" id="MobiDB-lite"/>
    </source>
</evidence>
<organism evidence="4 5">
    <name type="scientific">Rhodocollybia butyracea</name>
    <dbReference type="NCBI Taxonomy" id="206335"/>
    <lineage>
        <taxon>Eukaryota</taxon>
        <taxon>Fungi</taxon>
        <taxon>Dikarya</taxon>
        <taxon>Basidiomycota</taxon>
        <taxon>Agaricomycotina</taxon>
        <taxon>Agaricomycetes</taxon>
        <taxon>Agaricomycetidae</taxon>
        <taxon>Agaricales</taxon>
        <taxon>Marasmiineae</taxon>
        <taxon>Omphalotaceae</taxon>
        <taxon>Rhodocollybia</taxon>
    </lineage>
</organism>
<dbReference type="InterPro" id="IPR004827">
    <property type="entry name" value="bZIP"/>
</dbReference>
<dbReference type="GO" id="GO:0003700">
    <property type="term" value="F:DNA-binding transcription factor activity"/>
    <property type="evidence" value="ECO:0007669"/>
    <property type="project" value="InterPro"/>
</dbReference>
<sequence>MDDSPFNPDLSTPIMDFIDEWMPGMTMSSEPLFDDPASALYDMIEKPKEVSPPSTATELLNNDRLFTMSPATPALDSIHSIYPSPRLPINATTTSAPSTTRKVSSSSSATGTRRNITPDSLVPLDAPTQTRRYLTPSSTSRKEVPASFNKKRSRSEALGDEEDEMAPTEAPGPDATELEKIEYKRRMSTIAARKSRRRKLEHKLMLESRVDELEKDAEKWKTRCKVLQEILRSHSVDFRFEEDDE</sequence>
<feature type="coiled-coil region" evidence="1">
    <location>
        <begin position="203"/>
        <end position="230"/>
    </location>
</feature>
<dbReference type="CDD" id="cd12193">
    <property type="entry name" value="bZIP_GCN4"/>
    <property type="match status" value="1"/>
</dbReference>
<feature type="domain" description="BZIP" evidence="3">
    <location>
        <begin position="178"/>
        <end position="240"/>
    </location>
</feature>
<comment type="caution">
    <text evidence="4">The sequence shown here is derived from an EMBL/GenBank/DDBJ whole genome shotgun (WGS) entry which is preliminary data.</text>
</comment>
<keyword evidence="1" id="KW-0175">Coiled coil</keyword>
<dbReference type="SMART" id="SM00338">
    <property type="entry name" value="BRLZ"/>
    <property type="match status" value="1"/>
</dbReference>
<reference evidence="4" key="1">
    <citation type="submission" date="2020-11" db="EMBL/GenBank/DDBJ databases">
        <authorList>
            <consortium name="DOE Joint Genome Institute"/>
            <person name="Ahrendt S."/>
            <person name="Riley R."/>
            <person name="Andreopoulos W."/>
            <person name="Labutti K."/>
            <person name="Pangilinan J."/>
            <person name="Ruiz-Duenas F.J."/>
            <person name="Barrasa J.M."/>
            <person name="Sanchez-Garcia M."/>
            <person name="Camarero S."/>
            <person name="Miyauchi S."/>
            <person name="Serrano A."/>
            <person name="Linde D."/>
            <person name="Babiker R."/>
            <person name="Drula E."/>
            <person name="Ayuso-Fernandez I."/>
            <person name="Pacheco R."/>
            <person name="Padilla G."/>
            <person name="Ferreira P."/>
            <person name="Barriuso J."/>
            <person name="Kellner H."/>
            <person name="Castanera R."/>
            <person name="Alfaro M."/>
            <person name="Ramirez L."/>
            <person name="Pisabarro A.G."/>
            <person name="Kuo A."/>
            <person name="Tritt A."/>
            <person name="Lipzen A."/>
            <person name="He G."/>
            <person name="Yan M."/>
            <person name="Ng V."/>
            <person name="Cullen D."/>
            <person name="Martin F."/>
            <person name="Rosso M.-N."/>
            <person name="Henrissat B."/>
            <person name="Hibbett D."/>
            <person name="Martinez A.T."/>
            <person name="Grigoriev I.V."/>
        </authorList>
    </citation>
    <scope>NUCLEOTIDE SEQUENCE</scope>
    <source>
        <strain evidence="4">AH 40177</strain>
    </source>
</reference>
<evidence type="ECO:0000256" key="1">
    <source>
        <dbReference type="SAM" id="Coils"/>
    </source>
</evidence>
<dbReference type="OrthoDB" id="2257100at2759"/>
<dbReference type="Gene3D" id="3.30.160.60">
    <property type="entry name" value="Classic Zinc Finger"/>
    <property type="match status" value="1"/>
</dbReference>
<evidence type="ECO:0000313" key="5">
    <source>
        <dbReference type="Proteomes" id="UP000772434"/>
    </source>
</evidence>
<name>A0A9P5UEC5_9AGAR</name>
<dbReference type="InterPro" id="IPR046347">
    <property type="entry name" value="bZIP_sf"/>
</dbReference>
<dbReference type="AlphaFoldDB" id="A0A9P5UEC5"/>
<dbReference type="EMBL" id="JADNRY010000007">
    <property type="protein sequence ID" value="KAF9076082.1"/>
    <property type="molecule type" value="Genomic_DNA"/>
</dbReference>
<dbReference type="Proteomes" id="UP000772434">
    <property type="component" value="Unassembled WGS sequence"/>
</dbReference>
<keyword evidence="5" id="KW-1185">Reference proteome</keyword>
<gene>
    <name evidence="4" type="ORF">BDP27DRAFT_1313876</name>
</gene>
<dbReference type="SUPFAM" id="SSF57959">
    <property type="entry name" value="Leucine zipper domain"/>
    <property type="match status" value="1"/>
</dbReference>
<feature type="compositionally biased region" description="Low complexity" evidence="2">
    <location>
        <begin position="95"/>
        <end position="114"/>
    </location>
</feature>
<protein>
    <recommendedName>
        <fullName evidence="3">BZIP domain-containing protein</fullName>
    </recommendedName>
</protein>